<gene>
    <name evidence="12" type="ORF">E1742_24865</name>
    <name evidence="11" type="ORF">GCM10007388_19720</name>
</gene>
<dbReference type="InterPro" id="IPR050066">
    <property type="entry name" value="UvrABC_protein_C"/>
</dbReference>
<dbReference type="GO" id="GO:0004519">
    <property type="term" value="F:endonuclease activity"/>
    <property type="evidence" value="ECO:0007669"/>
    <property type="project" value="UniProtKB-KW"/>
</dbReference>
<dbReference type="AlphaFoldDB" id="A0A4P7BMS0"/>
<dbReference type="EMBL" id="CP038026">
    <property type="protein sequence ID" value="QBQ39597.1"/>
    <property type="molecule type" value="Genomic_DNA"/>
</dbReference>
<feature type="domain" description="GIY-YIG" evidence="10">
    <location>
        <begin position="36"/>
        <end position="110"/>
    </location>
</feature>
<dbReference type="SMART" id="SM00465">
    <property type="entry name" value="GIYc"/>
    <property type="match status" value="1"/>
</dbReference>
<proteinExistence type="predicted"/>
<sequence length="282" mass="31576">MHTHVNAVGLLVCTDPATNFSYPAHIPRDCIDSLPRQPGVYIFRDAAGIALYIGKSVNIRQRVLSHLRTLEEAQMLARTCRIEHERTGGEIGALLREAQLIKEHQPVFNRKLRRIREMCSIRLGGALPEVVFAKEADFGRTEGLFGLFQTRKAAQETLRNMAHSDGLCSVMTGLEKGAPGRPCFARQLKRCRGACTGEESATEHAARVRAALAPLRVTPWPYPGAIAIVEKSDGLRQRQLVDNWCYLGTRQPRRKRATRFDVDVYRILARPLLEGGLTIEQL</sequence>
<keyword evidence="3" id="KW-0378">Hydrolase</keyword>
<keyword evidence="11" id="KW-0255">Endonuclease</keyword>
<evidence type="ECO:0000256" key="3">
    <source>
        <dbReference type="ARBA" id="ARBA00022801"/>
    </source>
</evidence>
<dbReference type="Proteomes" id="UP000294359">
    <property type="component" value="Chromosome"/>
</dbReference>
<dbReference type="SUPFAM" id="SSF82771">
    <property type="entry name" value="GIY-YIG endonuclease"/>
    <property type="match status" value="1"/>
</dbReference>
<dbReference type="CDD" id="cd10434">
    <property type="entry name" value="GIY-YIG_UvrC_Cho"/>
    <property type="match status" value="1"/>
</dbReference>
<protein>
    <recommendedName>
        <fullName evidence="7">Excinuclease cho</fullName>
    </recommendedName>
    <alternativeName>
        <fullName evidence="9">Endonuclease cho</fullName>
    </alternativeName>
    <alternativeName>
        <fullName evidence="8">UvrC homolog protein</fullName>
    </alternativeName>
</protein>
<organism evidence="11 14">
    <name type="scientific">Pseudoduganella plicata</name>
    <dbReference type="NCBI Taxonomy" id="321984"/>
    <lineage>
        <taxon>Bacteria</taxon>
        <taxon>Pseudomonadati</taxon>
        <taxon>Pseudomonadota</taxon>
        <taxon>Betaproteobacteria</taxon>
        <taxon>Burkholderiales</taxon>
        <taxon>Oxalobacteraceae</taxon>
        <taxon>Telluria group</taxon>
        <taxon>Pseudoduganella</taxon>
    </lineage>
</organism>
<evidence type="ECO:0000256" key="5">
    <source>
        <dbReference type="ARBA" id="ARBA00023204"/>
    </source>
</evidence>
<dbReference type="OrthoDB" id="9803913at2"/>
<reference evidence="11" key="3">
    <citation type="submission" date="2022-12" db="EMBL/GenBank/DDBJ databases">
        <authorList>
            <person name="Sun Q."/>
            <person name="Kim S."/>
        </authorList>
    </citation>
    <scope>NUCLEOTIDE SEQUENCE</scope>
    <source>
        <strain evidence="11">KCTC 12344</strain>
    </source>
</reference>
<evidence type="ECO:0000256" key="9">
    <source>
        <dbReference type="ARBA" id="ARBA00042732"/>
    </source>
</evidence>
<keyword evidence="6" id="KW-0742">SOS response</keyword>
<dbReference type="PROSITE" id="PS50164">
    <property type="entry name" value="GIY_YIG"/>
    <property type="match status" value="1"/>
</dbReference>
<evidence type="ECO:0000313" key="14">
    <source>
        <dbReference type="Proteomes" id="UP000619512"/>
    </source>
</evidence>
<dbReference type="InterPro" id="IPR035901">
    <property type="entry name" value="GIY-YIG_endonuc_sf"/>
</dbReference>
<dbReference type="GO" id="GO:0009432">
    <property type="term" value="P:SOS response"/>
    <property type="evidence" value="ECO:0007669"/>
    <property type="project" value="UniProtKB-KW"/>
</dbReference>
<dbReference type="Proteomes" id="UP000619512">
    <property type="component" value="Unassembled WGS sequence"/>
</dbReference>
<evidence type="ECO:0000256" key="8">
    <source>
        <dbReference type="ARBA" id="ARBA00042138"/>
    </source>
</evidence>
<dbReference type="InterPro" id="IPR047296">
    <property type="entry name" value="GIY-YIG_UvrC_Cho"/>
</dbReference>
<dbReference type="InterPro" id="IPR000305">
    <property type="entry name" value="GIY-YIG_endonuc"/>
</dbReference>
<reference evidence="11" key="1">
    <citation type="journal article" date="2014" name="Int. J. Syst. Evol. Microbiol.">
        <title>Complete genome sequence of Corynebacterium casei LMG S-19264T (=DSM 44701T), isolated from a smear-ripened cheese.</title>
        <authorList>
            <consortium name="US DOE Joint Genome Institute (JGI-PGF)"/>
            <person name="Walter F."/>
            <person name="Albersmeier A."/>
            <person name="Kalinowski J."/>
            <person name="Ruckert C."/>
        </authorList>
    </citation>
    <scope>NUCLEOTIDE SEQUENCE</scope>
    <source>
        <strain evidence="11">KCTC 12344</strain>
    </source>
</reference>
<dbReference type="Pfam" id="PF01541">
    <property type="entry name" value="GIY-YIG"/>
    <property type="match status" value="1"/>
</dbReference>
<keyword evidence="2" id="KW-0228">DNA excision</keyword>
<name>A0A4P7BMS0_9BURK</name>
<evidence type="ECO:0000256" key="4">
    <source>
        <dbReference type="ARBA" id="ARBA00022881"/>
    </source>
</evidence>
<reference evidence="12 13" key="2">
    <citation type="submission" date="2019-03" db="EMBL/GenBank/DDBJ databases">
        <title>Draft Genome Sequences of Six Type Strains of the Genus Massilia.</title>
        <authorList>
            <person name="Miess H."/>
            <person name="Frediansyhah A."/>
            <person name="Gross H."/>
        </authorList>
    </citation>
    <scope>NUCLEOTIDE SEQUENCE [LARGE SCALE GENOMIC DNA]</scope>
    <source>
        <strain evidence="12 13">DSM 17505</strain>
    </source>
</reference>
<evidence type="ECO:0000256" key="2">
    <source>
        <dbReference type="ARBA" id="ARBA00022769"/>
    </source>
</evidence>
<accession>A0A4P7BMS0</accession>
<evidence type="ECO:0000256" key="6">
    <source>
        <dbReference type="ARBA" id="ARBA00023236"/>
    </source>
</evidence>
<evidence type="ECO:0000313" key="11">
    <source>
        <dbReference type="EMBL" id="GGY86520.1"/>
    </source>
</evidence>
<keyword evidence="5" id="KW-0234">DNA repair</keyword>
<keyword evidence="4" id="KW-0267">Excision nuclease</keyword>
<dbReference type="GO" id="GO:0016787">
    <property type="term" value="F:hydrolase activity"/>
    <property type="evidence" value="ECO:0007669"/>
    <property type="project" value="UniProtKB-KW"/>
</dbReference>
<evidence type="ECO:0000313" key="13">
    <source>
        <dbReference type="Proteomes" id="UP000294359"/>
    </source>
</evidence>
<dbReference type="Gene3D" id="3.40.1440.10">
    <property type="entry name" value="GIY-YIG endonuclease"/>
    <property type="match status" value="1"/>
</dbReference>
<dbReference type="GO" id="GO:0009380">
    <property type="term" value="C:excinuclease repair complex"/>
    <property type="evidence" value="ECO:0007669"/>
    <property type="project" value="TreeGrafter"/>
</dbReference>
<evidence type="ECO:0000256" key="7">
    <source>
        <dbReference type="ARBA" id="ARBA00040756"/>
    </source>
</evidence>
<dbReference type="PANTHER" id="PTHR30562:SF10">
    <property type="entry name" value="EXCINUCLEASE CHO"/>
    <property type="match status" value="1"/>
</dbReference>
<evidence type="ECO:0000256" key="1">
    <source>
        <dbReference type="ARBA" id="ARBA00022763"/>
    </source>
</evidence>
<dbReference type="EMBL" id="BMWW01000003">
    <property type="protein sequence ID" value="GGY86520.1"/>
    <property type="molecule type" value="Genomic_DNA"/>
</dbReference>
<dbReference type="PANTHER" id="PTHR30562">
    <property type="entry name" value="UVRC/OXIDOREDUCTASE"/>
    <property type="match status" value="1"/>
</dbReference>
<keyword evidence="1" id="KW-0227">DNA damage</keyword>
<keyword evidence="11" id="KW-0540">Nuclease</keyword>
<evidence type="ECO:0000259" key="10">
    <source>
        <dbReference type="PROSITE" id="PS50164"/>
    </source>
</evidence>
<dbReference type="GO" id="GO:0006289">
    <property type="term" value="P:nucleotide-excision repair"/>
    <property type="evidence" value="ECO:0007669"/>
    <property type="project" value="InterPro"/>
</dbReference>
<keyword evidence="13" id="KW-1185">Reference proteome</keyword>
<evidence type="ECO:0000313" key="12">
    <source>
        <dbReference type="EMBL" id="QBQ39597.1"/>
    </source>
</evidence>